<reference evidence="1 2" key="1">
    <citation type="submission" date="2022-05" db="EMBL/GenBank/DDBJ databases">
        <authorList>
            <consortium name="Genoscope - CEA"/>
            <person name="William W."/>
        </authorList>
    </citation>
    <scope>NUCLEOTIDE SEQUENCE [LARGE SCALE GENOMIC DNA]</scope>
</reference>
<evidence type="ECO:0008006" key="3">
    <source>
        <dbReference type="Google" id="ProtNLM"/>
    </source>
</evidence>
<comment type="caution">
    <text evidence="1">The sequence shown here is derived from an EMBL/GenBank/DDBJ whole genome shotgun (WGS) entry which is preliminary data.</text>
</comment>
<gene>
    <name evidence="1" type="ORF">PLOB_00004955</name>
</gene>
<keyword evidence="2" id="KW-1185">Reference proteome</keyword>
<proteinExistence type="predicted"/>
<evidence type="ECO:0000313" key="1">
    <source>
        <dbReference type="EMBL" id="CAH3161597.1"/>
    </source>
</evidence>
<sequence length="82" mass="8826">MAIHCYYCMPGPSGDLCKYVTSIIDCDTSPDAPEGVKFDACGKVSYQFNVTGNELTINTFTCAVRSMCGMMNDTACDESKGT</sequence>
<organism evidence="1 2">
    <name type="scientific">Porites lobata</name>
    <dbReference type="NCBI Taxonomy" id="104759"/>
    <lineage>
        <taxon>Eukaryota</taxon>
        <taxon>Metazoa</taxon>
        <taxon>Cnidaria</taxon>
        <taxon>Anthozoa</taxon>
        <taxon>Hexacorallia</taxon>
        <taxon>Scleractinia</taxon>
        <taxon>Fungiina</taxon>
        <taxon>Poritidae</taxon>
        <taxon>Porites</taxon>
    </lineage>
</organism>
<evidence type="ECO:0000313" key="2">
    <source>
        <dbReference type="Proteomes" id="UP001159405"/>
    </source>
</evidence>
<dbReference type="Proteomes" id="UP001159405">
    <property type="component" value="Unassembled WGS sequence"/>
</dbReference>
<accession>A0ABN8QC58</accession>
<dbReference type="EMBL" id="CALNXK010000120">
    <property type="protein sequence ID" value="CAH3161597.1"/>
    <property type="molecule type" value="Genomic_DNA"/>
</dbReference>
<protein>
    <recommendedName>
        <fullName evidence="3">Sodefrin-like factor</fullName>
    </recommendedName>
</protein>
<name>A0ABN8QC58_9CNID</name>